<dbReference type="PANTHER" id="PTHR43630:SF2">
    <property type="entry name" value="GLYCOSYLTRANSFERASE"/>
    <property type="match status" value="1"/>
</dbReference>
<dbReference type="AlphaFoldDB" id="A0A1J5HRQ8"/>
<dbReference type="CDD" id="cd02511">
    <property type="entry name" value="Beta4Glucosyltransferase"/>
    <property type="match status" value="1"/>
</dbReference>
<protein>
    <recommendedName>
        <fullName evidence="1">Glycosyltransferase 2-like domain-containing protein</fullName>
    </recommendedName>
</protein>
<name>A0A1J5HRQ8_9BACT</name>
<dbReference type="PANTHER" id="PTHR43630">
    <property type="entry name" value="POLY-BETA-1,6-N-ACETYL-D-GLUCOSAMINE SYNTHASE"/>
    <property type="match status" value="1"/>
</dbReference>
<dbReference type="EMBL" id="MNZM01000055">
    <property type="protein sequence ID" value="OIP84482.1"/>
    <property type="molecule type" value="Genomic_DNA"/>
</dbReference>
<feature type="domain" description="Glycosyltransferase 2-like" evidence="1">
    <location>
        <begin position="8"/>
        <end position="76"/>
    </location>
</feature>
<evidence type="ECO:0000313" key="3">
    <source>
        <dbReference type="Proteomes" id="UP000183758"/>
    </source>
</evidence>
<comment type="caution">
    <text evidence="2">The sequence shown here is derived from an EMBL/GenBank/DDBJ whole genome shotgun (WGS) entry which is preliminary data.</text>
</comment>
<accession>A0A1J5HRQ8</accession>
<organism evidence="2 3">
    <name type="scientific">Candidatus Roizmanbacteria bacterium CG2_30_33_16</name>
    <dbReference type="NCBI Taxonomy" id="1805340"/>
    <lineage>
        <taxon>Bacteria</taxon>
        <taxon>Candidatus Roizmaniibacteriota</taxon>
    </lineage>
</organism>
<dbReference type="Gene3D" id="3.90.550.10">
    <property type="entry name" value="Spore Coat Polysaccharide Biosynthesis Protein SpsA, Chain A"/>
    <property type="match status" value="1"/>
</dbReference>
<dbReference type="SUPFAM" id="SSF53448">
    <property type="entry name" value="Nucleotide-diphospho-sugar transferases"/>
    <property type="match status" value="1"/>
</dbReference>
<dbReference type="InterPro" id="IPR001173">
    <property type="entry name" value="Glyco_trans_2-like"/>
</dbReference>
<sequence length="260" mass="30726">MSAKLLSDNVILIDMESQDKTTQIAKEHNVTVYNFPYSQYVEPARKFGIEQAKTNWVFILDADERITEELAKEITTTITQFEIRNSKFEINNKFKINNLKLNKNYKLKIENSYYKISRKNIFAGKKWLKHGGWWPDQQIRLINKRFFVDWPTQIHSTPIIKGDRGFLQQPLLHFFHGDLETMVDKTINFENIESDLLLKANKPVATITFFRKFFGELFRRLIVKKGFMDGIIGIMESIYQAFSKTITYLLLYEKKNCRSL</sequence>
<reference evidence="2 3" key="1">
    <citation type="journal article" date="2016" name="Environ. Microbiol.">
        <title>Genomic resolution of a cold subsurface aquifer community provides metabolic insights for novel microbes adapted to high CO concentrations.</title>
        <authorList>
            <person name="Probst A.J."/>
            <person name="Castelle C.J."/>
            <person name="Singh A."/>
            <person name="Brown C.T."/>
            <person name="Anantharaman K."/>
            <person name="Sharon I."/>
            <person name="Hug L.A."/>
            <person name="Burstein D."/>
            <person name="Emerson J.B."/>
            <person name="Thomas B.C."/>
            <person name="Banfield J.F."/>
        </authorList>
    </citation>
    <scope>NUCLEOTIDE SEQUENCE [LARGE SCALE GENOMIC DNA]</scope>
    <source>
        <strain evidence="2">CG2_30_33_16</strain>
    </source>
</reference>
<proteinExistence type="predicted"/>
<dbReference type="Pfam" id="PF00535">
    <property type="entry name" value="Glycos_transf_2"/>
    <property type="match status" value="1"/>
</dbReference>
<gene>
    <name evidence="2" type="ORF">AUK04_02330</name>
</gene>
<dbReference type="InterPro" id="IPR029044">
    <property type="entry name" value="Nucleotide-diphossugar_trans"/>
</dbReference>
<dbReference type="Proteomes" id="UP000183758">
    <property type="component" value="Unassembled WGS sequence"/>
</dbReference>
<evidence type="ECO:0000259" key="1">
    <source>
        <dbReference type="Pfam" id="PF00535"/>
    </source>
</evidence>
<evidence type="ECO:0000313" key="2">
    <source>
        <dbReference type="EMBL" id="OIP84482.1"/>
    </source>
</evidence>